<dbReference type="PANTHER" id="PTHR45666">
    <property type="entry name" value="TYPE IV INOSITOL POLYPHOSPHATE 5-PHOSPHATASE 9"/>
    <property type="match status" value="1"/>
</dbReference>
<keyword evidence="2" id="KW-0378">Hydrolase</keyword>
<dbReference type="SUPFAM" id="SSF56219">
    <property type="entry name" value="DNase I-like"/>
    <property type="match status" value="1"/>
</dbReference>
<organism evidence="4 5">
    <name type="scientific">Hibiscus sabdariffa</name>
    <name type="common">roselle</name>
    <dbReference type="NCBI Taxonomy" id="183260"/>
    <lineage>
        <taxon>Eukaryota</taxon>
        <taxon>Viridiplantae</taxon>
        <taxon>Streptophyta</taxon>
        <taxon>Embryophyta</taxon>
        <taxon>Tracheophyta</taxon>
        <taxon>Spermatophyta</taxon>
        <taxon>Magnoliopsida</taxon>
        <taxon>eudicotyledons</taxon>
        <taxon>Gunneridae</taxon>
        <taxon>Pentapetalae</taxon>
        <taxon>rosids</taxon>
        <taxon>malvids</taxon>
        <taxon>Malvales</taxon>
        <taxon>Malvaceae</taxon>
        <taxon>Malvoideae</taxon>
        <taxon>Hibiscus</taxon>
    </lineage>
</organism>
<evidence type="ECO:0000313" key="4">
    <source>
        <dbReference type="EMBL" id="KAK8538801.1"/>
    </source>
</evidence>
<dbReference type="InterPro" id="IPR045849">
    <property type="entry name" value="IP5P_plant"/>
</dbReference>
<evidence type="ECO:0000256" key="2">
    <source>
        <dbReference type="ARBA" id="ARBA00022801"/>
    </source>
</evidence>
<feature type="domain" description="Inositol polyphosphate-related phosphatase" evidence="3">
    <location>
        <begin position="5"/>
        <end position="119"/>
    </location>
</feature>
<dbReference type="Gene3D" id="3.60.10.10">
    <property type="entry name" value="Endonuclease/exonuclease/phosphatase"/>
    <property type="match status" value="1"/>
</dbReference>
<dbReference type="PANTHER" id="PTHR45666:SF5">
    <property type="entry name" value="TYPE IV INOSITOL POLYPHOSPHATE 5-PHOSPHATASE 3"/>
    <property type="match status" value="1"/>
</dbReference>
<protein>
    <recommendedName>
        <fullName evidence="3">Inositol polyphosphate-related phosphatase domain-containing protein</fullName>
    </recommendedName>
</protein>
<dbReference type="InterPro" id="IPR000300">
    <property type="entry name" value="IPPc"/>
</dbReference>
<dbReference type="Proteomes" id="UP001472677">
    <property type="component" value="Unassembled WGS sequence"/>
</dbReference>
<comment type="similarity">
    <text evidence="1">Belongs to the inositol polyphosphate 5-phosphatase family.</text>
</comment>
<accession>A0ABR2DHC3</accession>
<evidence type="ECO:0000256" key="1">
    <source>
        <dbReference type="ARBA" id="ARBA00010768"/>
    </source>
</evidence>
<keyword evidence="5" id="KW-1185">Reference proteome</keyword>
<evidence type="ECO:0000313" key="5">
    <source>
        <dbReference type="Proteomes" id="UP001472677"/>
    </source>
</evidence>
<gene>
    <name evidence="4" type="ORF">V6N12_034509</name>
</gene>
<reference evidence="4 5" key="1">
    <citation type="journal article" date="2024" name="G3 (Bethesda)">
        <title>Genome assembly of Hibiscus sabdariffa L. provides insights into metabolisms of medicinal natural products.</title>
        <authorList>
            <person name="Kim T."/>
        </authorList>
    </citation>
    <scope>NUCLEOTIDE SEQUENCE [LARGE SCALE GENOMIC DNA]</scope>
    <source>
        <strain evidence="4">TK-2024</strain>
        <tissue evidence="4">Old leaves</tissue>
    </source>
</reference>
<name>A0ABR2DHC3_9ROSI</name>
<sequence length="188" mass="21913">MLVQRIIWLGDLNYRINLTDDKVRDLISKKEWSKLIERDQLVQELQKGRTFDGWSEGVINFAPTYKYELNSDKYYGEDLKAGRRTPAWCDRILFYGKGMRQLRYSRAELKLSDHRPVTAVCTAEVEVFCPRRLQRAMLSPILILNTDSFFLPQGVDGHESHGSYQRNEVILAVRVSSLILIWGKRESS</sequence>
<proteinExistence type="inferred from homology"/>
<dbReference type="InterPro" id="IPR036691">
    <property type="entry name" value="Endo/exonu/phosph_ase_sf"/>
</dbReference>
<dbReference type="Pfam" id="PF22669">
    <property type="entry name" value="Exo_endo_phos2"/>
    <property type="match status" value="1"/>
</dbReference>
<evidence type="ECO:0000259" key="3">
    <source>
        <dbReference type="Pfam" id="PF22669"/>
    </source>
</evidence>
<comment type="caution">
    <text evidence="4">The sequence shown here is derived from an EMBL/GenBank/DDBJ whole genome shotgun (WGS) entry which is preliminary data.</text>
</comment>
<dbReference type="EMBL" id="JBBPBM010000027">
    <property type="protein sequence ID" value="KAK8538801.1"/>
    <property type="molecule type" value="Genomic_DNA"/>
</dbReference>